<dbReference type="Proteomes" id="UP000009222">
    <property type="component" value="Chromosome"/>
</dbReference>
<dbReference type="AlphaFoldDB" id="F5Y929"/>
<keyword evidence="1" id="KW-0732">Signal</keyword>
<feature type="signal peptide" evidence="1">
    <location>
        <begin position="1"/>
        <end position="17"/>
    </location>
</feature>
<name>F5Y929_LEAAZ</name>
<protein>
    <recommendedName>
        <fullName evidence="4">Carbohydrate-binding domain-containing protein</fullName>
    </recommendedName>
</protein>
<dbReference type="InParanoid" id="F5Y929"/>
<accession>F5Y929</accession>
<dbReference type="STRING" id="545695.TREAZ_3291"/>
<evidence type="ECO:0000313" key="2">
    <source>
        <dbReference type="EMBL" id="AEF82990.1"/>
    </source>
</evidence>
<evidence type="ECO:0008006" key="4">
    <source>
        <dbReference type="Google" id="ProtNLM"/>
    </source>
</evidence>
<evidence type="ECO:0000256" key="1">
    <source>
        <dbReference type="SAM" id="SignalP"/>
    </source>
</evidence>
<dbReference type="EMBL" id="CP001841">
    <property type="protein sequence ID" value="AEF82990.1"/>
    <property type="molecule type" value="Genomic_DNA"/>
</dbReference>
<reference evidence="3" key="1">
    <citation type="submission" date="2009-12" db="EMBL/GenBank/DDBJ databases">
        <title>Complete sequence of Treponema azotonutricium strain ZAS-9.</title>
        <authorList>
            <person name="Tetu S.G."/>
            <person name="Matson E."/>
            <person name="Ren Q."/>
            <person name="Seshadri R."/>
            <person name="Elbourne L."/>
            <person name="Hassan K.A."/>
            <person name="Durkin A."/>
            <person name="Radune D."/>
            <person name="Mohamoud Y."/>
            <person name="Shay R."/>
            <person name="Jin S."/>
            <person name="Zhang X."/>
            <person name="Lucey K."/>
            <person name="Ballor N.R."/>
            <person name="Ottesen E."/>
            <person name="Rosenthal R."/>
            <person name="Allen A."/>
            <person name="Leadbetter J.R."/>
            <person name="Paulsen I.T."/>
        </authorList>
    </citation>
    <scope>NUCLEOTIDE SEQUENCE [LARGE SCALE GENOMIC DNA]</scope>
    <source>
        <strain evidence="3">ATCC BAA-888 / DSM 13862 / ZAS-9</strain>
    </source>
</reference>
<dbReference type="HOGENOM" id="CLU_711598_0_0_12"/>
<sequence length="352" mass="35674">MLAIILSILICSCGNPAGNNSGSNPNPISVDTLADLQAALADATKDPITLTANVNQTSTGSTLSVGGGSLKATEVAQVTYPAGTVFTKAAKTVNIGAGGLSFNLGAELALSSGLTLISAQDGRELRLIAGPTATTDDVIIHIDPFSDYEVVKGGTLLLTSDSYINAKGKGKADFYNQNQIVGALQGDWASSGYDTTFSTDTNTLIVEGATGGSMLYAAGDPASITIPAGKTLLIGANTTINLKGDRDNALGSIVLKGSSSAPYAKVTLAAASTSKVVTLNSTHIVPKSGPQTFDIGGNMVELTAGGKVVLTVILKGENSYFSQFTTTEADASLSAYGTSTVTIAADQPVTNH</sequence>
<gene>
    <name evidence="2" type="ordered locus">TREAZ_3291</name>
</gene>
<proteinExistence type="predicted"/>
<evidence type="ECO:0000313" key="3">
    <source>
        <dbReference type="Proteomes" id="UP000009222"/>
    </source>
</evidence>
<organism evidence="2 3">
    <name type="scientific">Leadbettera azotonutricia (strain ATCC BAA-888 / DSM 13862 / ZAS-9)</name>
    <name type="common">Treponema azotonutricium</name>
    <dbReference type="NCBI Taxonomy" id="545695"/>
    <lineage>
        <taxon>Bacteria</taxon>
        <taxon>Pseudomonadati</taxon>
        <taxon>Spirochaetota</taxon>
        <taxon>Spirochaetia</taxon>
        <taxon>Spirochaetales</taxon>
        <taxon>Breznakiellaceae</taxon>
        <taxon>Leadbettera</taxon>
    </lineage>
</organism>
<keyword evidence="3" id="KW-1185">Reference proteome</keyword>
<reference evidence="2 3" key="2">
    <citation type="journal article" date="2011" name="ISME J.">
        <title>RNA-seq reveals cooperative metabolic interactions between two termite-gut spirochete species in co-culture.</title>
        <authorList>
            <person name="Rosenthal A.Z."/>
            <person name="Matson E.G."/>
            <person name="Eldar A."/>
            <person name="Leadbetter J.R."/>
        </authorList>
    </citation>
    <scope>NUCLEOTIDE SEQUENCE [LARGE SCALE GENOMIC DNA]</scope>
    <source>
        <strain evidence="3">ATCC BAA-888 / DSM 13862 / ZAS-9</strain>
    </source>
</reference>
<feature type="chain" id="PRO_5003331565" description="Carbohydrate-binding domain-containing protein" evidence="1">
    <location>
        <begin position="18"/>
        <end position="352"/>
    </location>
</feature>
<dbReference type="KEGG" id="taz:TREAZ_3291"/>